<name>A0A067JLE9_JATCU</name>
<dbReference type="EMBL" id="KK915662">
    <property type="protein sequence ID" value="KDP20830.1"/>
    <property type="molecule type" value="Genomic_DNA"/>
</dbReference>
<dbReference type="AlphaFoldDB" id="A0A067JLE9"/>
<evidence type="ECO:0000256" key="2">
    <source>
        <dbReference type="PROSITE-ProRule" id="PRU00982"/>
    </source>
</evidence>
<keyword evidence="6" id="KW-1185">Reference proteome</keyword>
<dbReference type="InterPro" id="IPR027356">
    <property type="entry name" value="NPH3_dom"/>
</dbReference>
<evidence type="ECO:0000313" key="5">
    <source>
        <dbReference type="EMBL" id="KDP20830.1"/>
    </source>
</evidence>
<evidence type="ECO:0000259" key="4">
    <source>
        <dbReference type="PROSITE" id="PS51649"/>
    </source>
</evidence>
<dbReference type="PROSITE" id="PS51649">
    <property type="entry name" value="NPH3"/>
    <property type="match status" value="1"/>
</dbReference>
<keyword evidence="1" id="KW-0833">Ubl conjugation pathway</keyword>
<evidence type="ECO:0000256" key="1">
    <source>
        <dbReference type="ARBA" id="ARBA00022786"/>
    </source>
</evidence>
<dbReference type="STRING" id="180498.A0A067JLE9"/>
<comment type="similarity">
    <text evidence="2">Belongs to the NPH3 family.</text>
</comment>
<protein>
    <recommendedName>
        <fullName evidence="4">NPH3 domain-containing protein</fullName>
    </recommendedName>
</protein>
<evidence type="ECO:0000256" key="3">
    <source>
        <dbReference type="SAM" id="MobiDB-lite"/>
    </source>
</evidence>
<evidence type="ECO:0000313" key="6">
    <source>
        <dbReference type="Proteomes" id="UP000027138"/>
    </source>
</evidence>
<dbReference type="Pfam" id="PF03000">
    <property type="entry name" value="NPH3"/>
    <property type="match status" value="1"/>
</dbReference>
<sequence>MEIGCQLEVDVNGDEIFVMDKKVLAHFSGKLRKLFGKLADNDNTAHMKVIFQDFPGGADGFELVARFCSNNGKIEITPSNIVLLNSTAYFMEMGNNSSSSATLNLIDQTEKSLEEINYWTWSDLLVAFKQCQEIFPATNSSILLEKLLNSIVGKLAMSTASPFRFCSENFSSQLSSDASSISSTRNNCYLPTCWFQDLLFLNFNFLDKVIRMMISHKLNHVIIFKFLIFYMKSRLLSIGLDEKRQMVEAVISMLSLLDKNCLSCKGLFDILRVISSLKTIRKCYKVKLERLIGSQLDQVTLDHLLIRPPNRKIYTMYDVNLVLRLAEAYLLQGWISPSRLNKVACLIDSYLIEIALDFRLKPSTFAALLSVLPDSARKTSDRQYQAIDLYIEVHTQLKEEDKVKLYSALNQTKLSAEASQAQTYKVYITQQSKHSSSIIKLFNGKLKKNGREEAEQVLSFTIKQEHSRETGNLETHLQQMQLRVAELEKVCPMMESHMPNVAEQRLCKSDFAVFPSTTSSNIRDGNSNLNCPSSNTN</sequence>
<dbReference type="Proteomes" id="UP000027138">
    <property type="component" value="Unassembled WGS sequence"/>
</dbReference>
<feature type="domain" description="NPH3" evidence="4">
    <location>
        <begin position="192"/>
        <end position="443"/>
    </location>
</feature>
<dbReference type="OrthoDB" id="624345at2759"/>
<proteinExistence type="inferred from homology"/>
<reference evidence="5 6" key="1">
    <citation type="journal article" date="2014" name="PLoS ONE">
        <title>Global Analysis of Gene Expression Profiles in Physic Nut (Jatropha curcas L.) Seedlings Exposed to Salt Stress.</title>
        <authorList>
            <person name="Zhang L."/>
            <person name="Zhang C."/>
            <person name="Wu P."/>
            <person name="Chen Y."/>
            <person name="Li M."/>
            <person name="Jiang H."/>
            <person name="Wu G."/>
        </authorList>
    </citation>
    <scope>NUCLEOTIDE SEQUENCE [LARGE SCALE GENOMIC DNA]</scope>
    <source>
        <strain evidence="6">cv. GZQX0401</strain>
        <tissue evidence="5">Young leaves</tissue>
    </source>
</reference>
<organism evidence="5 6">
    <name type="scientific">Jatropha curcas</name>
    <name type="common">Barbados nut</name>
    <dbReference type="NCBI Taxonomy" id="180498"/>
    <lineage>
        <taxon>Eukaryota</taxon>
        <taxon>Viridiplantae</taxon>
        <taxon>Streptophyta</taxon>
        <taxon>Embryophyta</taxon>
        <taxon>Tracheophyta</taxon>
        <taxon>Spermatophyta</taxon>
        <taxon>Magnoliopsida</taxon>
        <taxon>eudicotyledons</taxon>
        <taxon>Gunneridae</taxon>
        <taxon>Pentapetalae</taxon>
        <taxon>rosids</taxon>
        <taxon>fabids</taxon>
        <taxon>Malpighiales</taxon>
        <taxon>Euphorbiaceae</taxon>
        <taxon>Crotonoideae</taxon>
        <taxon>Jatropheae</taxon>
        <taxon>Jatropha</taxon>
    </lineage>
</organism>
<gene>
    <name evidence="5" type="ORF">JCGZ_21301</name>
</gene>
<dbReference type="InterPro" id="IPR043454">
    <property type="entry name" value="NPH3/RPT2-like"/>
</dbReference>
<feature type="region of interest" description="Disordered" evidence="3">
    <location>
        <begin position="518"/>
        <end position="537"/>
    </location>
</feature>
<dbReference type="UniPathway" id="UPA00143"/>
<dbReference type="GO" id="GO:0016567">
    <property type="term" value="P:protein ubiquitination"/>
    <property type="evidence" value="ECO:0007669"/>
    <property type="project" value="UniProtKB-UniPathway"/>
</dbReference>
<dbReference type="PANTHER" id="PTHR32370">
    <property type="entry name" value="OS12G0117600 PROTEIN"/>
    <property type="match status" value="1"/>
</dbReference>
<accession>A0A067JLE9</accession>